<proteinExistence type="inferred from homology"/>
<feature type="compositionally biased region" description="Polar residues" evidence="7">
    <location>
        <begin position="17"/>
        <end position="41"/>
    </location>
</feature>
<sequence>MASVGGLCERDLLPPQSEASSGLGNFWTRSTGLREASSPSSVHDRDSQGCSNPRFNDSEERAARLALLRNHAEIGHSSSTTLRIPTPRKGGKRHHHSAHGANQVFSAVTQESFDSESPDGLKRFKPKLPNGMPSYVKIVEVGVRDGLQNEKPMVPTAVKIELIQRLANSGLPVVEATSFVSPKWVPQLADAKDVMAGVRDLVAEAKDVNSEQRFPVLTPNLKGFEAAVEAGAQEVAFFTAASESFVKANINCNIEESLTRYRQICKAAKARNIPVRGYVSCAIACPIEGPMSPMEVARVAKELFEMGCYEISLGDTIGVGTPGTVLPMLEAVLEVVPVEHLAVHFHDTYGQALVNILVALQMGVNVVDSSVAGLGGCPYAKGATGNVATEDVLYLLNGLGIKHNVDLKKVMEAGDFICNHLGKPSGSKTAVALSKITATQSKI</sequence>
<evidence type="ECO:0000256" key="6">
    <source>
        <dbReference type="ARBA" id="ARBA00049877"/>
    </source>
</evidence>
<evidence type="ECO:0000256" key="3">
    <source>
        <dbReference type="ARBA" id="ARBA00012910"/>
    </source>
</evidence>
<comment type="pathway">
    <text evidence="1">Metabolic intermediate metabolism; (S)-3-hydroxy-3-methylglutaryl-CoA degradation; acetoacetate from (S)-3-hydroxy-3-methylglutaryl-CoA: step 1/1.</text>
</comment>
<evidence type="ECO:0000256" key="1">
    <source>
        <dbReference type="ARBA" id="ARBA00005143"/>
    </source>
</evidence>
<gene>
    <name evidence="9" type="ORF">CSSPJE1EN1_LOCUS3855</name>
</gene>
<dbReference type="CDD" id="cd07938">
    <property type="entry name" value="DRE_TIM_HMGL"/>
    <property type="match status" value="1"/>
</dbReference>
<evidence type="ECO:0000256" key="2">
    <source>
        <dbReference type="ARBA" id="ARBA00009405"/>
    </source>
</evidence>
<dbReference type="EMBL" id="OZ020106">
    <property type="protein sequence ID" value="CAK9258377.1"/>
    <property type="molecule type" value="Genomic_DNA"/>
</dbReference>
<organism evidence="9 10">
    <name type="scientific">Sphagnum jensenii</name>
    <dbReference type="NCBI Taxonomy" id="128206"/>
    <lineage>
        <taxon>Eukaryota</taxon>
        <taxon>Viridiplantae</taxon>
        <taxon>Streptophyta</taxon>
        <taxon>Embryophyta</taxon>
        <taxon>Bryophyta</taxon>
        <taxon>Sphagnophytina</taxon>
        <taxon>Sphagnopsida</taxon>
        <taxon>Sphagnales</taxon>
        <taxon>Sphagnaceae</taxon>
        <taxon>Sphagnum</taxon>
    </lineage>
</organism>
<keyword evidence="10" id="KW-1185">Reference proteome</keyword>
<dbReference type="InterPro" id="IPR043594">
    <property type="entry name" value="HMGL"/>
</dbReference>
<dbReference type="Pfam" id="PF00682">
    <property type="entry name" value="HMGL-like"/>
    <property type="match status" value="1"/>
</dbReference>
<dbReference type="Proteomes" id="UP001497444">
    <property type="component" value="Chromosome 11"/>
</dbReference>
<feature type="region of interest" description="Disordered" evidence="7">
    <location>
        <begin position="1"/>
        <end position="56"/>
    </location>
</feature>
<dbReference type="NCBIfam" id="NF004283">
    <property type="entry name" value="PRK05692.1"/>
    <property type="match status" value="1"/>
</dbReference>
<protein>
    <recommendedName>
        <fullName evidence="3">hydroxymethylglutaryl-CoA lyase</fullName>
        <ecNumber evidence="3">4.1.3.4</ecNumber>
    </recommendedName>
</protein>
<comment type="catalytic activity">
    <reaction evidence="6">
        <text>(3S)-3-hydroxy-3-methylglutaryl-CoA = acetoacetate + acetyl-CoA</text>
        <dbReference type="Rhea" id="RHEA:24404"/>
        <dbReference type="ChEBI" id="CHEBI:13705"/>
        <dbReference type="ChEBI" id="CHEBI:43074"/>
        <dbReference type="ChEBI" id="CHEBI:57288"/>
        <dbReference type="EC" id="4.1.3.4"/>
    </reaction>
</comment>
<comment type="similarity">
    <text evidence="2">Belongs to the HMG-CoA lyase family.</text>
</comment>
<dbReference type="InterPro" id="IPR013785">
    <property type="entry name" value="Aldolase_TIM"/>
</dbReference>
<evidence type="ECO:0000256" key="5">
    <source>
        <dbReference type="ARBA" id="ARBA00023239"/>
    </source>
</evidence>
<feature type="domain" description="Pyruvate carboxyltransferase" evidence="8">
    <location>
        <begin position="136"/>
        <end position="411"/>
    </location>
</feature>
<evidence type="ECO:0000313" key="9">
    <source>
        <dbReference type="EMBL" id="CAK9258377.1"/>
    </source>
</evidence>
<feature type="region of interest" description="Disordered" evidence="7">
    <location>
        <begin position="76"/>
        <end position="98"/>
    </location>
</feature>
<dbReference type="PROSITE" id="PS50991">
    <property type="entry name" value="PYR_CT"/>
    <property type="match status" value="1"/>
</dbReference>
<evidence type="ECO:0000313" key="10">
    <source>
        <dbReference type="Proteomes" id="UP001497444"/>
    </source>
</evidence>
<keyword evidence="4" id="KW-0479">Metal-binding</keyword>
<dbReference type="Gene3D" id="3.20.20.70">
    <property type="entry name" value="Aldolase class I"/>
    <property type="match status" value="1"/>
</dbReference>
<feature type="compositionally biased region" description="Basic residues" evidence="7">
    <location>
        <begin position="89"/>
        <end position="98"/>
    </location>
</feature>
<dbReference type="SUPFAM" id="SSF51569">
    <property type="entry name" value="Aldolase"/>
    <property type="match status" value="1"/>
</dbReference>
<evidence type="ECO:0000256" key="7">
    <source>
        <dbReference type="SAM" id="MobiDB-lite"/>
    </source>
</evidence>
<dbReference type="InterPro" id="IPR000138">
    <property type="entry name" value="HMG_CoA_lyase_AS"/>
</dbReference>
<dbReference type="PANTHER" id="PTHR42738">
    <property type="entry name" value="HYDROXYMETHYLGLUTARYL-COA LYASE"/>
    <property type="match status" value="1"/>
</dbReference>
<name>A0ABP0VW08_9BRYO</name>
<evidence type="ECO:0000256" key="4">
    <source>
        <dbReference type="ARBA" id="ARBA00022723"/>
    </source>
</evidence>
<dbReference type="EC" id="4.1.3.4" evidence="3"/>
<reference evidence="9" key="1">
    <citation type="submission" date="2024-02" db="EMBL/GenBank/DDBJ databases">
        <authorList>
            <consortium name="ELIXIR-Norway"/>
            <consortium name="Elixir Norway"/>
        </authorList>
    </citation>
    <scope>NUCLEOTIDE SEQUENCE</scope>
</reference>
<accession>A0ABP0VW08</accession>
<dbReference type="PROSITE" id="PS01062">
    <property type="entry name" value="HMG_COA_LYASE"/>
    <property type="match status" value="1"/>
</dbReference>
<dbReference type="InterPro" id="IPR000891">
    <property type="entry name" value="PYR_CT"/>
</dbReference>
<evidence type="ECO:0000259" key="8">
    <source>
        <dbReference type="PROSITE" id="PS50991"/>
    </source>
</evidence>
<keyword evidence="5" id="KW-0456">Lyase</keyword>
<dbReference type="PANTHER" id="PTHR42738:SF7">
    <property type="entry name" value="HYDROXYMETHYLGLUTARYL-COA LYASE"/>
    <property type="match status" value="1"/>
</dbReference>